<sequence>MRTLRLNAGGGTTVSQNQSLILEKQHHDGNVHAVEKLHQSIEIWYATSEYLQQEMNPNFSMTDPFNPVYMMSFLQARGNASQFHQLVDLGIGLVNRFITFGTQSIYIRTPFTCRSTSWICRLCYGWSPTHGDLVELEEAVGIIAGQSIGKPGTQLTLRTFHTGGVFTRGTAEHVRAPYNGKIKFNEDLVHPTCTRHGHPAFLCYIDLSVITESKDIIHSVIIPPQKFLLVQNDQYVESEQGLENIYSDSEGEMHWSTDVSHAPEITYSYVHLLPKTSHLWILSGVWIFLIKKYGIPDYSKLNGIVGTSHYNFIYSAIFHENSDLLAKRYRRRSSGILKYGTLKADSIIKKKNMIEYRGVQEFKTKYEMKLDRVFFIPEKVYILPESSAIMEGEKTSKESKKLKNWIYVQWITPTKKKFFVLVWPVATYEIADSINLATLFPQDPFREKDNIQLRVFNYILYGNGKPTQVISETSIQLVNLYSKYKGFDSRYHKNWFSEIPYFIYKKKKNNLPDSGLIFANHLNPFYPTSLKSSILQKARRKNHGTIRMLNKESQSLLILSSSNCFRIGPFNHVKYNNISVIKYLQLDNLKWIFQVINSYLIDENESIFNLDPYSNVVLNPFKLNWYFLHQNYHHNCCEETSTISSLGQFWFQKRACLLFFYLEN</sequence>
<dbReference type="Gene3D" id="1.10.132.30">
    <property type="match status" value="1"/>
</dbReference>
<keyword evidence="4" id="KW-0808">Transferase</keyword>
<dbReference type="AlphaFoldDB" id="V4JWB5"/>
<protein>
    <recommendedName>
        <fullName evidence="1">DNA-directed RNA polymerase</fullName>
        <ecNumber evidence="1">2.7.7.6</ecNumber>
    </recommendedName>
</protein>
<feature type="domain" description="RNA polymerase Rpb1" evidence="8">
    <location>
        <begin position="92"/>
        <end position="196"/>
    </location>
</feature>
<evidence type="ECO:0000256" key="2">
    <source>
        <dbReference type="ARBA" id="ARBA00022478"/>
    </source>
</evidence>
<keyword evidence="5" id="KW-0548">Nucleotidyltransferase</keyword>
<keyword evidence="3" id="KW-0934">Plastid</keyword>
<dbReference type="PANTHER" id="PTHR34995:SF1">
    <property type="entry name" value="DNA-DIRECTED RNA POLYMERASE SUBUNIT BETA"/>
    <property type="match status" value="1"/>
</dbReference>
<reference evidence="9 10" key="1">
    <citation type="journal article" date="2013" name="Front. Plant Sci.">
        <title>The Reference Genome of the Halophytic Plant Eutrema salsugineum.</title>
        <authorList>
            <person name="Yang R."/>
            <person name="Jarvis D.E."/>
            <person name="Chen H."/>
            <person name="Beilstein M.A."/>
            <person name="Grimwood J."/>
            <person name="Jenkins J."/>
            <person name="Shu S."/>
            <person name="Prochnik S."/>
            <person name="Xin M."/>
            <person name="Ma C."/>
            <person name="Schmutz J."/>
            <person name="Wing R.A."/>
            <person name="Mitchell-Olds T."/>
            <person name="Schumaker K.S."/>
            <person name="Wang X."/>
        </authorList>
    </citation>
    <scope>NUCLEOTIDE SEQUENCE [LARGE SCALE GENOMIC DNA]</scope>
</reference>
<dbReference type="GO" id="GO:0003899">
    <property type="term" value="F:DNA-directed RNA polymerase activity"/>
    <property type="evidence" value="ECO:0007669"/>
    <property type="project" value="UniProtKB-EC"/>
</dbReference>
<dbReference type="Gramene" id="ESQ29735">
    <property type="protein sequence ID" value="ESQ29735"/>
    <property type="gene ID" value="EUTSA_v10023328mg"/>
</dbReference>
<dbReference type="GO" id="GO:0003677">
    <property type="term" value="F:DNA binding"/>
    <property type="evidence" value="ECO:0007669"/>
    <property type="project" value="InterPro"/>
</dbReference>
<dbReference type="EC" id="2.7.7.6" evidence="1"/>
<name>V4JWB5_EUTSA</name>
<keyword evidence="7" id="KW-0804">Transcription</keyword>
<evidence type="ECO:0000313" key="10">
    <source>
        <dbReference type="Proteomes" id="UP000030689"/>
    </source>
</evidence>
<dbReference type="SUPFAM" id="SSF64484">
    <property type="entry name" value="beta and beta-prime subunits of DNA dependent RNA-polymerase"/>
    <property type="match status" value="1"/>
</dbReference>
<dbReference type="GO" id="GO:0006351">
    <property type="term" value="P:DNA-templated transcription"/>
    <property type="evidence" value="ECO:0007669"/>
    <property type="project" value="InterPro"/>
</dbReference>
<keyword evidence="6" id="KW-0862">Zinc</keyword>
<keyword evidence="10" id="KW-1185">Reference proteome</keyword>
<dbReference type="STRING" id="72664.V4JWB5"/>
<evidence type="ECO:0000313" key="9">
    <source>
        <dbReference type="EMBL" id="ESQ29735.1"/>
    </source>
</evidence>
<evidence type="ECO:0000256" key="7">
    <source>
        <dbReference type="ARBA" id="ARBA00023163"/>
    </source>
</evidence>
<evidence type="ECO:0000256" key="5">
    <source>
        <dbReference type="ARBA" id="ARBA00022695"/>
    </source>
</evidence>
<dbReference type="EMBL" id="KI517881">
    <property type="protein sequence ID" value="ESQ29735.1"/>
    <property type="molecule type" value="Genomic_DNA"/>
</dbReference>
<evidence type="ECO:0000256" key="6">
    <source>
        <dbReference type="ARBA" id="ARBA00022833"/>
    </source>
</evidence>
<accession>V4JWB5</accession>
<dbReference type="eggNOG" id="ENOG502QPYA">
    <property type="taxonomic scope" value="Eukaryota"/>
</dbReference>
<dbReference type="GO" id="GO:0000428">
    <property type="term" value="C:DNA-directed RNA polymerase complex"/>
    <property type="evidence" value="ECO:0007669"/>
    <property type="project" value="UniProtKB-KW"/>
</dbReference>
<dbReference type="InterPro" id="IPR007081">
    <property type="entry name" value="RNA_pol_Rpb1_5"/>
</dbReference>
<proteinExistence type="predicted"/>
<evidence type="ECO:0000256" key="4">
    <source>
        <dbReference type="ARBA" id="ARBA00022679"/>
    </source>
</evidence>
<dbReference type="Proteomes" id="UP000030689">
    <property type="component" value="Unassembled WGS sequence"/>
</dbReference>
<gene>
    <name evidence="9" type="ORF">EUTSA_v10023328mg</name>
</gene>
<evidence type="ECO:0000256" key="3">
    <source>
        <dbReference type="ARBA" id="ARBA00022640"/>
    </source>
</evidence>
<dbReference type="KEGG" id="eus:EUTSA_v10023328mg"/>
<organism evidence="9 10">
    <name type="scientific">Eutrema salsugineum</name>
    <name type="common">Saltwater cress</name>
    <name type="synonym">Sisymbrium salsugineum</name>
    <dbReference type="NCBI Taxonomy" id="72664"/>
    <lineage>
        <taxon>Eukaryota</taxon>
        <taxon>Viridiplantae</taxon>
        <taxon>Streptophyta</taxon>
        <taxon>Embryophyta</taxon>
        <taxon>Tracheophyta</taxon>
        <taxon>Spermatophyta</taxon>
        <taxon>Magnoliopsida</taxon>
        <taxon>eudicotyledons</taxon>
        <taxon>Gunneridae</taxon>
        <taxon>Pentapetalae</taxon>
        <taxon>rosids</taxon>
        <taxon>malvids</taxon>
        <taxon>Brassicales</taxon>
        <taxon>Brassicaceae</taxon>
        <taxon>Eutremeae</taxon>
        <taxon>Eutrema</taxon>
    </lineage>
</organism>
<evidence type="ECO:0000256" key="1">
    <source>
        <dbReference type="ARBA" id="ARBA00012418"/>
    </source>
</evidence>
<dbReference type="InterPro" id="IPR050254">
    <property type="entry name" value="RNA_pol_beta''_euk"/>
</dbReference>
<dbReference type="PANTHER" id="PTHR34995">
    <property type="entry name" value="DNA-DIRECTED RNA POLYMERASE SUBUNIT BETA"/>
    <property type="match status" value="1"/>
</dbReference>
<evidence type="ECO:0000259" key="8">
    <source>
        <dbReference type="Pfam" id="PF04998"/>
    </source>
</evidence>
<keyword evidence="2" id="KW-0240">DNA-directed RNA polymerase</keyword>
<dbReference type="Pfam" id="PF04998">
    <property type="entry name" value="RNA_pol_Rpb1_5"/>
    <property type="match status" value="1"/>
</dbReference>
<dbReference type="InterPro" id="IPR038120">
    <property type="entry name" value="Rpb1_funnel_sf"/>
</dbReference>